<accession>A0A369B7X2</accession>
<dbReference type="InterPro" id="IPR000182">
    <property type="entry name" value="GNAT_dom"/>
</dbReference>
<feature type="domain" description="N-acetyltransferase" evidence="1">
    <location>
        <begin position="11"/>
        <end position="175"/>
    </location>
</feature>
<dbReference type="PROSITE" id="PS51186">
    <property type="entry name" value="GNAT"/>
    <property type="match status" value="1"/>
</dbReference>
<protein>
    <submittedName>
        <fullName evidence="2">Acetyltransferase (GNAT) family protein</fullName>
    </submittedName>
</protein>
<dbReference type="PANTHER" id="PTHR43415">
    <property type="entry name" value="SPERMIDINE N(1)-ACETYLTRANSFERASE"/>
    <property type="match status" value="1"/>
</dbReference>
<dbReference type="GO" id="GO:0016747">
    <property type="term" value="F:acyltransferase activity, transferring groups other than amino-acyl groups"/>
    <property type="evidence" value="ECO:0007669"/>
    <property type="project" value="InterPro"/>
</dbReference>
<evidence type="ECO:0000259" key="1">
    <source>
        <dbReference type="PROSITE" id="PS51186"/>
    </source>
</evidence>
<dbReference type="Pfam" id="PF13420">
    <property type="entry name" value="Acetyltransf_4"/>
    <property type="match status" value="1"/>
</dbReference>
<reference evidence="2 3" key="1">
    <citation type="submission" date="2018-07" db="EMBL/GenBank/DDBJ databases">
        <title>Genomic Encyclopedia of Type Strains, Phase IV (KMG-IV): sequencing the most valuable type-strain genomes for metagenomic binning, comparative biology and taxonomic classification.</title>
        <authorList>
            <person name="Goeker M."/>
        </authorList>
    </citation>
    <scope>NUCLEOTIDE SEQUENCE [LARGE SCALE GENOMIC DNA]</scope>
    <source>
        <strain evidence="2 3">DSM 27016</strain>
    </source>
</reference>
<keyword evidence="3" id="KW-1185">Reference proteome</keyword>
<dbReference type="Gene3D" id="3.40.630.30">
    <property type="match status" value="1"/>
</dbReference>
<sequence>MYSLNIENSIVYFKDINIRDLKEILKWYNNVEEFKFATGIDTPMTLQALVGKYAEVAVCGNEFFVGIFSKEHDRMIGIMKGRVQYKDRPAVWISSIVIDRRFQRRGYGSIALELLLKHLKEEKNIRRAYLAVIEENLSGITFWEKQKFKPLRKIENHIRLNNKSHNAVVMYKSIQ</sequence>
<dbReference type="Proteomes" id="UP000253034">
    <property type="component" value="Unassembled WGS sequence"/>
</dbReference>
<keyword evidence="2" id="KW-0808">Transferase</keyword>
<dbReference type="SUPFAM" id="SSF55729">
    <property type="entry name" value="Acyl-CoA N-acyltransferases (Nat)"/>
    <property type="match status" value="1"/>
</dbReference>
<evidence type="ECO:0000313" key="3">
    <source>
        <dbReference type="Proteomes" id="UP000253034"/>
    </source>
</evidence>
<dbReference type="RefSeq" id="WP_114297797.1">
    <property type="nucleotide sequence ID" value="NZ_QPJT01000010.1"/>
</dbReference>
<dbReference type="InterPro" id="IPR016181">
    <property type="entry name" value="Acyl_CoA_acyltransferase"/>
</dbReference>
<evidence type="ECO:0000313" key="2">
    <source>
        <dbReference type="EMBL" id="RCX16637.1"/>
    </source>
</evidence>
<proteinExistence type="predicted"/>
<organism evidence="2 3">
    <name type="scientific">Anaerobacterium chartisolvens</name>
    <dbReference type="NCBI Taxonomy" id="1297424"/>
    <lineage>
        <taxon>Bacteria</taxon>
        <taxon>Bacillati</taxon>
        <taxon>Bacillota</taxon>
        <taxon>Clostridia</taxon>
        <taxon>Eubacteriales</taxon>
        <taxon>Oscillospiraceae</taxon>
        <taxon>Anaerobacterium</taxon>
    </lineage>
</organism>
<comment type="caution">
    <text evidence="2">The sequence shown here is derived from an EMBL/GenBank/DDBJ whole genome shotgun (WGS) entry which is preliminary data.</text>
</comment>
<name>A0A369B7X2_9FIRM</name>
<dbReference type="OrthoDB" id="9127144at2"/>
<dbReference type="PANTHER" id="PTHR43415:SF3">
    <property type="entry name" value="GNAT-FAMILY ACETYLTRANSFERASE"/>
    <property type="match status" value="1"/>
</dbReference>
<dbReference type="AlphaFoldDB" id="A0A369B7X2"/>
<dbReference type="EMBL" id="QPJT01000010">
    <property type="protein sequence ID" value="RCX16637.1"/>
    <property type="molecule type" value="Genomic_DNA"/>
</dbReference>
<gene>
    <name evidence="2" type="ORF">DFR58_110136</name>
</gene>